<dbReference type="Proteomes" id="UP000000366">
    <property type="component" value="Chromosome"/>
</dbReference>
<dbReference type="STRING" id="420662.Mpe_A1963"/>
<protein>
    <recommendedName>
        <fullName evidence="3">DUF3445 domain-containing protein</fullName>
    </recommendedName>
</protein>
<evidence type="ECO:0008006" key="3">
    <source>
        <dbReference type="Google" id="ProtNLM"/>
    </source>
</evidence>
<name>A2SH82_METPP</name>
<dbReference type="eggNOG" id="ENOG5032PUF">
    <property type="taxonomic scope" value="Bacteria"/>
</dbReference>
<gene>
    <name evidence="1" type="ordered locus">Mpe_A1963</name>
</gene>
<dbReference type="EMBL" id="CP000555">
    <property type="protein sequence ID" value="ABM94921.1"/>
    <property type="molecule type" value="Genomic_DNA"/>
</dbReference>
<dbReference type="KEGG" id="mpt:Mpe_A1963"/>
<dbReference type="HOGENOM" id="CLU_1037756_0_0_4"/>
<proteinExistence type="predicted"/>
<accession>A2SH82</accession>
<dbReference type="InterPro" id="IPR021848">
    <property type="entry name" value="HODM_asu-like"/>
</dbReference>
<reference evidence="1 2" key="1">
    <citation type="journal article" date="2007" name="J. Bacteriol.">
        <title>Whole-genome analysis of the methyl tert-butyl ether-degrading beta-proteobacterium Methylibium petroleiphilum PM1.</title>
        <authorList>
            <person name="Kane S.R."/>
            <person name="Chakicherla A.Y."/>
            <person name="Chain P.S.G."/>
            <person name="Schmidt R."/>
            <person name="Shin M.W."/>
            <person name="Legler T.C."/>
            <person name="Scow K.M."/>
            <person name="Larimer F.W."/>
            <person name="Lucas S.M."/>
            <person name="Richardson P.M."/>
            <person name="Hristova K.R."/>
        </authorList>
    </citation>
    <scope>NUCLEOTIDE SEQUENCE [LARGE SCALE GENOMIC DNA]</scope>
    <source>
        <strain evidence="2">ATCC BAA-1232 / LMG 22953 / PM1</strain>
    </source>
</reference>
<evidence type="ECO:0000313" key="1">
    <source>
        <dbReference type="EMBL" id="ABM94921.1"/>
    </source>
</evidence>
<dbReference type="AlphaFoldDB" id="A2SH82"/>
<sequence length="317" mass="33967">MNPGFDFDAAVGAPFRMQPGLRKLAPATAQLTALNPAAPAFAEKLTVLTRHAGEALLCAPDFDPLPALRALVHEAARDPLTALSADEEGVTAHRLGGRVRWDGRLADAGGAAPWPHEAALACLTAMPPAQRLSGLLSLTLHEDLAIVDGARATLPWMAVCLPSHWAPSEKVGRSFAAVHGPVADNATLIAASQHLTRLVCQSQRWERFVWNLTTHPSHDQHPARHARLPWPDDPQAVAEAAHWRTEHQTFIPLPALQQAVFTIHVNVQAMTQAITTPRQATALHAALSTMSDAVLAYRGLGPARDALLVWLAARASA</sequence>
<dbReference type="Pfam" id="PF11927">
    <property type="entry name" value="HODM_asu-like"/>
    <property type="match status" value="1"/>
</dbReference>
<evidence type="ECO:0000313" key="2">
    <source>
        <dbReference type="Proteomes" id="UP000000366"/>
    </source>
</evidence>
<dbReference type="RefSeq" id="WP_011829558.1">
    <property type="nucleotide sequence ID" value="NC_008825.1"/>
</dbReference>
<keyword evidence="2" id="KW-1185">Reference proteome</keyword>
<organism evidence="1 2">
    <name type="scientific">Methylibium petroleiphilum (strain ATCC BAA-1232 / LMG 22953 / PM1)</name>
    <dbReference type="NCBI Taxonomy" id="420662"/>
    <lineage>
        <taxon>Bacteria</taxon>
        <taxon>Pseudomonadati</taxon>
        <taxon>Pseudomonadota</taxon>
        <taxon>Betaproteobacteria</taxon>
        <taxon>Burkholderiales</taxon>
        <taxon>Sphaerotilaceae</taxon>
        <taxon>Methylibium</taxon>
    </lineage>
</organism>